<organism evidence="2">
    <name type="scientific">Mytilinidion resinicola</name>
    <dbReference type="NCBI Taxonomy" id="574789"/>
    <lineage>
        <taxon>Eukaryota</taxon>
        <taxon>Fungi</taxon>
        <taxon>Dikarya</taxon>
        <taxon>Ascomycota</taxon>
        <taxon>Pezizomycotina</taxon>
        <taxon>Dothideomycetes</taxon>
        <taxon>Pleosporomycetidae</taxon>
        <taxon>Mytilinidiales</taxon>
        <taxon>Mytilinidiaceae</taxon>
        <taxon>Mytilinidion</taxon>
    </lineage>
</organism>
<reference evidence="4" key="2">
    <citation type="submission" date="2020-04" db="EMBL/GenBank/DDBJ databases">
        <authorList>
            <consortium name="NCBI Genome Project"/>
        </authorList>
    </citation>
    <scope>NUCLEOTIDE SEQUENCE</scope>
    <source>
        <strain evidence="4">CBS 304.34</strain>
    </source>
</reference>
<feature type="chain" id="PRO_5044629250" evidence="1">
    <location>
        <begin position="25"/>
        <end position="308"/>
    </location>
</feature>
<name>A0A6A6YMN0_9PEZI</name>
<protein>
    <submittedName>
        <fullName evidence="2 4">Uncharacterized protein</fullName>
    </submittedName>
</protein>
<proteinExistence type="predicted"/>
<evidence type="ECO:0000313" key="2">
    <source>
        <dbReference type="EMBL" id="KAF2810001.1"/>
    </source>
</evidence>
<reference evidence="2 4" key="1">
    <citation type="journal article" date="2020" name="Stud. Mycol.">
        <title>101 Dothideomycetes genomes: a test case for predicting lifestyles and emergence of pathogens.</title>
        <authorList>
            <person name="Haridas S."/>
            <person name="Albert R."/>
            <person name="Binder M."/>
            <person name="Bloem J."/>
            <person name="Labutti K."/>
            <person name="Salamov A."/>
            <person name="Andreopoulos B."/>
            <person name="Baker S."/>
            <person name="Barry K."/>
            <person name="Bills G."/>
            <person name="Bluhm B."/>
            <person name="Cannon C."/>
            <person name="Castanera R."/>
            <person name="Culley D."/>
            <person name="Daum C."/>
            <person name="Ezra D."/>
            <person name="Gonzalez J."/>
            <person name="Henrissat B."/>
            <person name="Kuo A."/>
            <person name="Liang C."/>
            <person name="Lipzen A."/>
            <person name="Lutzoni F."/>
            <person name="Magnuson J."/>
            <person name="Mondo S."/>
            <person name="Nolan M."/>
            <person name="Ohm R."/>
            <person name="Pangilinan J."/>
            <person name="Park H.-J."/>
            <person name="Ramirez L."/>
            <person name="Alfaro M."/>
            <person name="Sun H."/>
            <person name="Tritt A."/>
            <person name="Yoshinaga Y."/>
            <person name="Zwiers L.-H."/>
            <person name="Turgeon B."/>
            <person name="Goodwin S."/>
            <person name="Spatafora J."/>
            <person name="Crous P."/>
            <person name="Grigoriev I."/>
        </authorList>
    </citation>
    <scope>NUCLEOTIDE SEQUENCE</scope>
    <source>
        <strain evidence="2 4">CBS 304.34</strain>
    </source>
</reference>
<dbReference type="Proteomes" id="UP000504636">
    <property type="component" value="Unplaced"/>
</dbReference>
<keyword evidence="1" id="KW-0732">Signal</keyword>
<gene>
    <name evidence="2 4" type="ORF">BDZ99DRAFT_520092</name>
</gene>
<dbReference type="GeneID" id="54466383"/>
<accession>A0A6A6YMN0</accession>
<dbReference type="AlphaFoldDB" id="A0A6A6YMN0"/>
<evidence type="ECO:0000313" key="4">
    <source>
        <dbReference type="RefSeq" id="XP_033576965.1"/>
    </source>
</evidence>
<feature type="signal peptide" evidence="1">
    <location>
        <begin position="1"/>
        <end position="24"/>
    </location>
</feature>
<keyword evidence="3" id="KW-1185">Reference proteome</keyword>
<evidence type="ECO:0000256" key="1">
    <source>
        <dbReference type="SAM" id="SignalP"/>
    </source>
</evidence>
<dbReference type="EMBL" id="MU003700">
    <property type="protein sequence ID" value="KAF2810001.1"/>
    <property type="molecule type" value="Genomic_DNA"/>
</dbReference>
<dbReference type="RefSeq" id="XP_033576965.1">
    <property type="nucleotide sequence ID" value="XM_033725490.1"/>
</dbReference>
<sequence>MRSSSLRALSLASVCIMLDQASEAAGTACGAGRSGKFTVGGPGGHLFLQRALQLTPGVDAISRAVIRRRCWMSSRRRSIAAEGLTCEPLHAQHRRQAATALVQTHPRRICRVNWLGAFVKQTQAAPLRTRRRPLSRLLQGKKRTGPHTARPHTRDAACAPAAVIFNGGEGCRRVQASVPAAAMCGRGRVNWKQWHSPGGPYCSSICTKCGPALRKQFATVPGSATGMRAASVGWHQAAPGSLAPELLTACCERKASYGRAGGAEAPWTDGAWKGFELRCNAWLGWCWLCWPQCGGTGRLFLGAAALHS</sequence>
<evidence type="ECO:0000313" key="3">
    <source>
        <dbReference type="Proteomes" id="UP000504636"/>
    </source>
</evidence>
<reference evidence="4" key="3">
    <citation type="submission" date="2025-04" db="UniProtKB">
        <authorList>
            <consortium name="RefSeq"/>
        </authorList>
    </citation>
    <scope>IDENTIFICATION</scope>
    <source>
        <strain evidence="4">CBS 304.34</strain>
    </source>
</reference>